<dbReference type="InterPro" id="IPR050330">
    <property type="entry name" value="Bact_OuterMem_StrucFunc"/>
</dbReference>
<dbReference type="EMBL" id="CP000108">
    <property type="protein sequence ID" value="ABB28949.1"/>
    <property type="molecule type" value="Genomic_DNA"/>
</dbReference>
<reference evidence="6" key="1">
    <citation type="submission" date="2005-08" db="EMBL/GenBank/DDBJ databases">
        <title>Complete sequence of Chlorobium chlorochromatii CaD3.</title>
        <authorList>
            <person name="Copeland A."/>
            <person name="Lucas S."/>
            <person name="Lapidus A."/>
            <person name="Barry K."/>
            <person name="Detter J.C."/>
            <person name="Glavina T."/>
            <person name="Hammon N."/>
            <person name="Israni S."/>
            <person name="Pitluck S."/>
            <person name="Bryant D."/>
            <person name="Schmutz J."/>
            <person name="Larimer F."/>
            <person name="Land M."/>
            <person name="Kyrpides N."/>
            <person name="Ivanova N."/>
            <person name="Richardson P."/>
        </authorList>
    </citation>
    <scope>NUCLEOTIDE SEQUENCE [LARGE SCALE GENOMIC DNA]</scope>
    <source>
        <strain evidence="6">CaD3</strain>
    </source>
</reference>
<dbReference type="PANTHER" id="PTHR30329">
    <property type="entry name" value="STATOR ELEMENT OF FLAGELLAR MOTOR COMPLEX"/>
    <property type="match status" value="1"/>
</dbReference>
<organism evidence="6">
    <name type="scientific">Chlorobium chlorochromatii (strain CaD3)</name>
    <dbReference type="NCBI Taxonomy" id="340177"/>
    <lineage>
        <taxon>Bacteria</taxon>
        <taxon>Pseudomonadati</taxon>
        <taxon>Chlorobiota</taxon>
        <taxon>Chlorobiia</taxon>
        <taxon>Chlorobiales</taxon>
        <taxon>Chlorobiaceae</taxon>
        <taxon>Chlorobium/Pelodictyon group</taxon>
        <taxon>Chlorobium</taxon>
    </lineage>
</organism>
<dbReference type="GO" id="GO:0009279">
    <property type="term" value="C:cell outer membrane"/>
    <property type="evidence" value="ECO:0007669"/>
    <property type="project" value="UniProtKB-SubCell"/>
</dbReference>
<dbReference type="STRING" id="340177.Cag_1698"/>
<protein>
    <submittedName>
        <fullName evidence="6">Outer membrane protein and related peptidoglycan-associated (Lipo)proteins-like protein</fullName>
    </submittedName>
</protein>
<dbReference type="KEGG" id="cch:Cag_1698"/>
<keyword evidence="2 4" id="KW-0472">Membrane</keyword>
<proteinExistence type="predicted"/>
<dbReference type="Pfam" id="PF00691">
    <property type="entry name" value="OmpA"/>
    <property type="match status" value="1"/>
</dbReference>
<dbReference type="eggNOG" id="COG2885">
    <property type="taxonomic scope" value="Bacteria"/>
</dbReference>
<dbReference type="AlphaFoldDB" id="Q3APX6"/>
<name>Q3APX6_CHLCH</name>
<dbReference type="PROSITE" id="PS51123">
    <property type="entry name" value="OMPA_2"/>
    <property type="match status" value="1"/>
</dbReference>
<evidence type="ECO:0000313" key="6">
    <source>
        <dbReference type="EMBL" id="ABB28949.1"/>
    </source>
</evidence>
<comment type="subcellular location">
    <subcellularLocation>
        <location evidence="1">Cell outer membrane</location>
    </subcellularLocation>
</comment>
<evidence type="ECO:0000256" key="4">
    <source>
        <dbReference type="PROSITE-ProRule" id="PRU00473"/>
    </source>
</evidence>
<dbReference type="InterPro" id="IPR006664">
    <property type="entry name" value="OMP_bac"/>
</dbReference>
<dbReference type="InterPro" id="IPR006665">
    <property type="entry name" value="OmpA-like"/>
</dbReference>
<dbReference type="CDD" id="cd07185">
    <property type="entry name" value="OmpA_C-like"/>
    <property type="match status" value="1"/>
</dbReference>
<dbReference type="Gene3D" id="3.30.1330.60">
    <property type="entry name" value="OmpA-like domain"/>
    <property type="match status" value="1"/>
</dbReference>
<evidence type="ECO:0000256" key="2">
    <source>
        <dbReference type="ARBA" id="ARBA00023136"/>
    </source>
</evidence>
<gene>
    <name evidence="6" type="ordered locus">Cag_1698</name>
</gene>
<evidence type="ECO:0000256" key="3">
    <source>
        <dbReference type="ARBA" id="ARBA00023237"/>
    </source>
</evidence>
<evidence type="ECO:0000256" key="1">
    <source>
        <dbReference type="ARBA" id="ARBA00004442"/>
    </source>
</evidence>
<sequence length="211" mass="22559">MFFCVNYKPTSLMKKSVSPFVRSVMVPGMLLMGACTCQPVALEPALQPAPAPAPVVVPPPPPPAPPAPKPAPAPAPVVVAPPPPVVVAPPPPPPAPIVVTKAMILGDILFDFDKSFIRKDAVPQLQDVAAWMKEHPTKNVTIEAHCDSKGSEAYNIALGKRRADAAKAYLVNKGIDSNRLKTISYGKDKPLMNGIDESARARNRRVHFVVE</sequence>
<accession>Q3APX6</accession>
<dbReference type="PANTHER" id="PTHR30329:SF21">
    <property type="entry name" value="LIPOPROTEIN YIAD-RELATED"/>
    <property type="match status" value="1"/>
</dbReference>
<dbReference type="HOGENOM" id="CLU_016890_9_0_10"/>
<evidence type="ECO:0000259" key="5">
    <source>
        <dbReference type="PROSITE" id="PS51123"/>
    </source>
</evidence>
<dbReference type="PRINTS" id="PR01217">
    <property type="entry name" value="PRICHEXTENSN"/>
</dbReference>
<dbReference type="InterPro" id="IPR036737">
    <property type="entry name" value="OmpA-like_sf"/>
</dbReference>
<dbReference type="PRINTS" id="PR01021">
    <property type="entry name" value="OMPADOMAIN"/>
</dbReference>
<feature type="domain" description="OmpA-like" evidence="5">
    <location>
        <begin position="99"/>
        <end position="211"/>
    </location>
</feature>
<dbReference type="SUPFAM" id="SSF103088">
    <property type="entry name" value="OmpA-like"/>
    <property type="match status" value="1"/>
</dbReference>
<keyword evidence="3" id="KW-0998">Cell outer membrane</keyword>